<dbReference type="PANTHER" id="PTHR43060:SF15">
    <property type="entry name" value="3-HYDROXYISOBUTYRATE DEHYDROGENASE-LIKE 1, MITOCHONDRIAL-RELATED"/>
    <property type="match status" value="1"/>
</dbReference>
<dbReference type="EMBL" id="CP007501">
    <property type="protein sequence ID" value="AKD25199.1"/>
    <property type="molecule type" value="Genomic_DNA"/>
</dbReference>
<dbReference type="AlphaFoldDB" id="A0A0E3V0E0"/>
<keyword evidence="2" id="KW-0520">NAD</keyword>
<evidence type="ECO:0000256" key="1">
    <source>
        <dbReference type="ARBA" id="ARBA00023002"/>
    </source>
</evidence>
<accession>A0A0E3V0E0</accession>
<dbReference type="Pfam" id="PF14833">
    <property type="entry name" value="NAD_binding_11"/>
    <property type="match status" value="1"/>
</dbReference>
<reference evidence="6 7" key="1">
    <citation type="submission" date="2014-03" db="EMBL/GenBank/DDBJ databases">
        <title>Genome of Polynucleobacter strain MWH-MoK4.</title>
        <authorList>
            <person name="Hahn M.W."/>
        </authorList>
    </citation>
    <scope>NUCLEOTIDE SEQUENCE [LARGE SCALE GENOMIC DNA]</scope>
    <source>
        <strain evidence="6 7">MWH-MoK4</strain>
    </source>
</reference>
<organism evidence="6 7">
    <name type="scientific">Polynucleobacter duraquae</name>
    <dbReference type="NCBI Taxonomy" id="1835254"/>
    <lineage>
        <taxon>Bacteria</taxon>
        <taxon>Pseudomonadati</taxon>
        <taxon>Pseudomonadota</taxon>
        <taxon>Betaproteobacteria</taxon>
        <taxon>Burkholderiales</taxon>
        <taxon>Burkholderiaceae</taxon>
        <taxon>Polynucleobacter</taxon>
    </lineage>
</organism>
<dbReference type="KEGG" id="pdq:CL55_00008660"/>
<dbReference type="PATRIC" id="fig|576611.7.peg.880"/>
<dbReference type="InterPro" id="IPR013328">
    <property type="entry name" value="6PGD_dom2"/>
</dbReference>
<dbReference type="InterPro" id="IPR015815">
    <property type="entry name" value="HIBADH-related"/>
</dbReference>
<dbReference type="PIRSF" id="PIRSF000103">
    <property type="entry name" value="HIBADH"/>
    <property type="match status" value="1"/>
</dbReference>
<dbReference type="RefSeq" id="WP_205621296.1">
    <property type="nucleotide sequence ID" value="NZ_CP007501.1"/>
</dbReference>
<dbReference type="EC" id="1.1.1.31" evidence="6"/>
<dbReference type="Gene3D" id="3.40.50.720">
    <property type="entry name" value="NAD(P)-binding Rossmann-like Domain"/>
    <property type="match status" value="1"/>
</dbReference>
<dbReference type="Proteomes" id="UP000061135">
    <property type="component" value="Chromosome"/>
</dbReference>
<evidence type="ECO:0000256" key="3">
    <source>
        <dbReference type="PIRSR" id="PIRSR000103-1"/>
    </source>
</evidence>
<evidence type="ECO:0000256" key="2">
    <source>
        <dbReference type="ARBA" id="ARBA00023027"/>
    </source>
</evidence>
<dbReference type="SUPFAM" id="SSF51735">
    <property type="entry name" value="NAD(P)-binding Rossmann-fold domains"/>
    <property type="match status" value="1"/>
</dbReference>
<dbReference type="InterPro" id="IPR006115">
    <property type="entry name" value="6PGDH_NADP-bd"/>
</dbReference>
<evidence type="ECO:0000313" key="7">
    <source>
        <dbReference type="Proteomes" id="UP000061135"/>
    </source>
</evidence>
<name>A0A0E3V0E0_9BURK</name>
<evidence type="ECO:0000259" key="5">
    <source>
        <dbReference type="Pfam" id="PF14833"/>
    </source>
</evidence>
<dbReference type="Pfam" id="PF03446">
    <property type="entry name" value="NAD_binding_2"/>
    <property type="match status" value="1"/>
</dbReference>
<evidence type="ECO:0000259" key="4">
    <source>
        <dbReference type="Pfam" id="PF03446"/>
    </source>
</evidence>
<dbReference type="GO" id="GO:0008442">
    <property type="term" value="F:3-hydroxyisobutyrate dehydrogenase activity"/>
    <property type="evidence" value="ECO:0007669"/>
    <property type="project" value="UniProtKB-EC"/>
</dbReference>
<dbReference type="InterPro" id="IPR029154">
    <property type="entry name" value="HIBADH-like_NADP-bd"/>
</dbReference>
<dbReference type="InterPro" id="IPR008927">
    <property type="entry name" value="6-PGluconate_DH-like_C_sf"/>
</dbReference>
<feature type="active site" evidence="3">
    <location>
        <position position="173"/>
    </location>
</feature>
<dbReference type="PANTHER" id="PTHR43060">
    <property type="entry name" value="3-HYDROXYISOBUTYRATE DEHYDROGENASE-LIKE 1, MITOCHONDRIAL-RELATED"/>
    <property type="match status" value="1"/>
</dbReference>
<dbReference type="HOGENOM" id="CLU_035117_0_0_4"/>
<keyword evidence="7" id="KW-1185">Reference proteome</keyword>
<feature type="domain" description="6-phosphogluconate dehydrogenase NADP-binding" evidence="4">
    <location>
        <begin position="6"/>
        <end position="164"/>
    </location>
</feature>
<proteinExistence type="predicted"/>
<dbReference type="InterPro" id="IPR036291">
    <property type="entry name" value="NAD(P)-bd_dom_sf"/>
</dbReference>
<dbReference type="GO" id="GO:0051287">
    <property type="term" value="F:NAD binding"/>
    <property type="evidence" value="ECO:0007669"/>
    <property type="project" value="InterPro"/>
</dbReference>
<keyword evidence="1 6" id="KW-0560">Oxidoreductase</keyword>
<dbReference type="GO" id="GO:0050661">
    <property type="term" value="F:NADP binding"/>
    <property type="evidence" value="ECO:0007669"/>
    <property type="project" value="InterPro"/>
</dbReference>
<sequence length="304" mass="32492">MNDPLIGFIGVGNMGNPMAANLLKAGYRVSVFDREPHKAINLVSLGANLAENITQLGQQSQVVICSLPGPLQVKEVMFGSSGLINAMKPGSTIIDTSTSSVELAQELSSLLEQKNVSFLEAPVTNAVDFAALGKLSIFVAGKQSNFEQCKPIFEVLGEKIFYVGKPGNGATIKLLTNLLWFTHAAVIGEALMLGAKADIPLDIVAEAIQSSAGNSWVAQHDIPSIFAGHYDPSFSLALCCKDLDLVNQIAQSQGFTLTMGQFVQSLFEEAQKTYGASAAELHVVKLLEDRVGTYLRPHLQNSPT</sequence>
<protein>
    <submittedName>
        <fullName evidence="6">3-hydroxyisobutyrate dehydrogenase and related beta-hydroxyacid dehydrogenase</fullName>
        <ecNumber evidence="6">1.1.1.31</ecNumber>
    </submittedName>
</protein>
<gene>
    <name evidence="6" type="ORF">CL55_00008660</name>
</gene>
<dbReference type="SUPFAM" id="SSF48179">
    <property type="entry name" value="6-phosphogluconate dehydrogenase C-terminal domain-like"/>
    <property type="match status" value="1"/>
</dbReference>
<feature type="domain" description="3-hydroxyisobutyrate dehydrogenase-like NAD-binding" evidence="5">
    <location>
        <begin position="167"/>
        <end position="287"/>
    </location>
</feature>
<dbReference type="STRING" id="1835254.CL55_00008660"/>
<evidence type="ECO:0000313" key="6">
    <source>
        <dbReference type="EMBL" id="AKD25199.1"/>
    </source>
</evidence>
<dbReference type="Gene3D" id="1.10.1040.10">
    <property type="entry name" value="N-(1-d-carboxylethyl)-l-norvaline Dehydrogenase, domain 2"/>
    <property type="match status" value="1"/>
</dbReference>